<dbReference type="Gene3D" id="3.40.50.300">
    <property type="entry name" value="P-loop containing nucleotide triphosphate hydrolases"/>
    <property type="match status" value="1"/>
</dbReference>
<evidence type="ECO:0000313" key="11">
    <source>
        <dbReference type="Proteomes" id="UP000261212"/>
    </source>
</evidence>
<evidence type="ECO:0000256" key="1">
    <source>
        <dbReference type="ARBA" id="ARBA00009427"/>
    </source>
</evidence>
<feature type="binding site" evidence="8">
    <location>
        <begin position="11"/>
        <end position="19"/>
    </location>
    <ligand>
        <name>ATP</name>
        <dbReference type="ChEBI" id="CHEBI:30616"/>
    </ligand>
</feature>
<dbReference type="PANTHER" id="PTHR21299">
    <property type="entry name" value="CYTIDYLATE KINASE/PANTOATE-BETA-ALANINE LIGASE"/>
    <property type="match status" value="1"/>
</dbReference>
<organism evidence="10 11">
    <name type="scientific">Anaerofustis stercorihominis</name>
    <dbReference type="NCBI Taxonomy" id="214853"/>
    <lineage>
        <taxon>Bacteria</taxon>
        <taxon>Bacillati</taxon>
        <taxon>Bacillota</taxon>
        <taxon>Clostridia</taxon>
        <taxon>Eubacteriales</taxon>
        <taxon>Eubacteriaceae</taxon>
        <taxon>Anaerofustis</taxon>
    </lineage>
</organism>
<evidence type="ECO:0000313" key="10">
    <source>
        <dbReference type="EMBL" id="RGD74379.1"/>
    </source>
</evidence>
<comment type="catalytic activity">
    <reaction evidence="7 8">
        <text>CMP + ATP = CDP + ADP</text>
        <dbReference type="Rhea" id="RHEA:11600"/>
        <dbReference type="ChEBI" id="CHEBI:30616"/>
        <dbReference type="ChEBI" id="CHEBI:58069"/>
        <dbReference type="ChEBI" id="CHEBI:60377"/>
        <dbReference type="ChEBI" id="CHEBI:456216"/>
        <dbReference type="EC" id="2.7.4.25"/>
    </reaction>
</comment>
<dbReference type="RefSeq" id="WP_117532109.1">
    <property type="nucleotide sequence ID" value="NZ_QUSM01000003.1"/>
</dbReference>
<dbReference type="NCBIfam" id="TIGR00017">
    <property type="entry name" value="cmk"/>
    <property type="match status" value="1"/>
</dbReference>
<keyword evidence="3 8" id="KW-0547">Nucleotide-binding</keyword>
<accession>A0A3E3DZM3</accession>
<evidence type="ECO:0000256" key="4">
    <source>
        <dbReference type="ARBA" id="ARBA00022777"/>
    </source>
</evidence>
<evidence type="ECO:0000259" key="9">
    <source>
        <dbReference type="Pfam" id="PF02224"/>
    </source>
</evidence>
<gene>
    <name evidence="8" type="primary">cmk</name>
    <name evidence="10" type="ORF">DW687_06330</name>
</gene>
<keyword evidence="2 8" id="KW-0808">Transferase</keyword>
<dbReference type="AlphaFoldDB" id="A0A3E3DZM3"/>
<dbReference type="GO" id="GO:0006220">
    <property type="term" value="P:pyrimidine nucleotide metabolic process"/>
    <property type="evidence" value="ECO:0007669"/>
    <property type="project" value="UniProtKB-UniRule"/>
</dbReference>
<sequence>MDNIINIAIDGPAGSGKSTVAKIIAKKLNITYLDTGSMYRAFTYYALNNDIKSNDKEGINDLLNSIDLVLDKENVFVNDKDVTKEIRFENIDKNVSEYAAIKEVREKMVNIQREISKGKSVIMDGRDIGSVVLPNARFKFYLDASSEERAKRRYLQNIERGKEIPYEDILRDIELRDELDKTREVDPLVICEDAVVVDTSDMNIDDVVEFIINKVSR</sequence>
<reference evidence="10 11" key="1">
    <citation type="submission" date="2018-08" db="EMBL/GenBank/DDBJ databases">
        <title>A genome reference for cultivated species of the human gut microbiota.</title>
        <authorList>
            <person name="Zou Y."/>
            <person name="Xue W."/>
            <person name="Luo G."/>
        </authorList>
    </citation>
    <scope>NUCLEOTIDE SEQUENCE [LARGE SCALE GENOMIC DNA]</scope>
    <source>
        <strain evidence="10 11">AM25-6</strain>
    </source>
</reference>
<keyword evidence="8" id="KW-0963">Cytoplasm</keyword>
<dbReference type="InterPro" id="IPR003136">
    <property type="entry name" value="Cytidylate_kin"/>
</dbReference>
<dbReference type="InterPro" id="IPR027417">
    <property type="entry name" value="P-loop_NTPase"/>
</dbReference>
<dbReference type="GO" id="GO:0005829">
    <property type="term" value="C:cytosol"/>
    <property type="evidence" value="ECO:0007669"/>
    <property type="project" value="TreeGrafter"/>
</dbReference>
<dbReference type="CDD" id="cd02020">
    <property type="entry name" value="CMPK"/>
    <property type="match status" value="1"/>
</dbReference>
<evidence type="ECO:0000256" key="2">
    <source>
        <dbReference type="ARBA" id="ARBA00022679"/>
    </source>
</evidence>
<comment type="caution">
    <text evidence="10">The sequence shown here is derived from an EMBL/GenBank/DDBJ whole genome shotgun (WGS) entry which is preliminary data.</text>
</comment>
<comment type="similarity">
    <text evidence="1 8">Belongs to the cytidylate kinase family. Type 1 subfamily.</text>
</comment>
<evidence type="ECO:0000256" key="3">
    <source>
        <dbReference type="ARBA" id="ARBA00022741"/>
    </source>
</evidence>
<comment type="catalytic activity">
    <reaction evidence="6 8">
        <text>dCMP + ATP = dCDP + ADP</text>
        <dbReference type="Rhea" id="RHEA:25094"/>
        <dbReference type="ChEBI" id="CHEBI:30616"/>
        <dbReference type="ChEBI" id="CHEBI:57566"/>
        <dbReference type="ChEBI" id="CHEBI:58593"/>
        <dbReference type="ChEBI" id="CHEBI:456216"/>
        <dbReference type="EC" id="2.7.4.25"/>
    </reaction>
</comment>
<evidence type="ECO:0000256" key="7">
    <source>
        <dbReference type="ARBA" id="ARBA00048478"/>
    </source>
</evidence>
<dbReference type="GO" id="GO:0015949">
    <property type="term" value="P:nucleobase-containing small molecule interconversion"/>
    <property type="evidence" value="ECO:0007669"/>
    <property type="project" value="TreeGrafter"/>
</dbReference>
<dbReference type="PANTHER" id="PTHR21299:SF2">
    <property type="entry name" value="CYTIDYLATE KINASE"/>
    <property type="match status" value="1"/>
</dbReference>
<keyword evidence="4 8" id="KW-0418">Kinase</keyword>
<name>A0A3E3DZM3_9FIRM</name>
<dbReference type="HAMAP" id="MF_00238">
    <property type="entry name" value="Cytidyl_kinase_type1"/>
    <property type="match status" value="1"/>
</dbReference>
<comment type="subcellular location">
    <subcellularLocation>
        <location evidence="8">Cytoplasm</location>
    </subcellularLocation>
</comment>
<dbReference type="Proteomes" id="UP000261212">
    <property type="component" value="Unassembled WGS sequence"/>
</dbReference>
<keyword evidence="5 8" id="KW-0067">ATP-binding</keyword>
<evidence type="ECO:0000256" key="5">
    <source>
        <dbReference type="ARBA" id="ARBA00022840"/>
    </source>
</evidence>
<feature type="domain" description="Cytidylate kinase" evidence="9">
    <location>
        <begin position="7"/>
        <end position="216"/>
    </location>
</feature>
<dbReference type="EC" id="2.7.4.25" evidence="8"/>
<dbReference type="GO" id="GO:0036431">
    <property type="term" value="F:dCMP kinase activity"/>
    <property type="evidence" value="ECO:0007669"/>
    <property type="project" value="InterPro"/>
</dbReference>
<dbReference type="InterPro" id="IPR011994">
    <property type="entry name" value="Cytidylate_kinase_dom"/>
</dbReference>
<protein>
    <recommendedName>
        <fullName evidence="8">Cytidylate kinase</fullName>
        <shortName evidence="8">CK</shortName>
        <ecNumber evidence="8">2.7.4.25</ecNumber>
    </recommendedName>
    <alternativeName>
        <fullName evidence="8">Cytidine monophosphate kinase</fullName>
        <shortName evidence="8">CMP kinase</shortName>
    </alternativeName>
</protein>
<dbReference type="SUPFAM" id="SSF52540">
    <property type="entry name" value="P-loop containing nucleoside triphosphate hydrolases"/>
    <property type="match status" value="1"/>
</dbReference>
<dbReference type="EMBL" id="QUSM01000003">
    <property type="protein sequence ID" value="RGD74379.1"/>
    <property type="molecule type" value="Genomic_DNA"/>
</dbReference>
<dbReference type="GO" id="GO:0036430">
    <property type="term" value="F:CMP kinase activity"/>
    <property type="evidence" value="ECO:0007669"/>
    <property type="project" value="RHEA"/>
</dbReference>
<dbReference type="Pfam" id="PF02224">
    <property type="entry name" value="Cytidylate_kin"/>
    <property type="match status" value="1"/>
</dbReference>
<dbReference type="GO" id="GO:0005524">
    <property type="term" value="F:ATP binding"/>
    <property type="evidence" value="ECO:0007669"/>
    <property type="project" value="UniProtKB-UniRule"/>
</dbReference>
<proteinExistence type="inferred from homology"/>
<evidence type="ECO:0000256" key="6">
    <source>
        <dbReference type="ARBA" id="ARBA00047615"/>
    </source>
</evidence>
<evidence type="ECO:0000256" key="8">
    <source>
        <dbReference type="HAMAP-Rule" id="MF_00238"/>
    </source>
</evidence>